<feature type="compositionally biased region" description="Polar residues" evidence="1">
    <location>
        <begin position="351"/>
        <end position="361"/>
    </location>
</feature>
<dbReference type="GeneID" id="20237922"/>
<gene>
    <name evidence="2" type="ORF">LOTGIDRAFT_158982</name>
</gene>
<proteinExistence type="predicted"/>
<feature type="compositionally biased region" description="Polar residues" evidence="1">
    <location>
        <begin position="640"/>
        <end position="666"/>
    </location>
</feature>
<feature type="region of interest" description="Disordered" evidence="1">
    <location>
        <begin position="767"/>
        <end position="797"/>
    </location>
</feature>
<dbReference type="PANTHER" id="PTHR14487:SF3">
    <property type="entry name" value="ADRENOCORTICAL DYSPLASIA PROTEIN HOMOLOG"/>
    <property type="match status" value="1"/>
</dbReference>
<evidence type="ECO:0000313" key="3">
    <source>
        <dbReference type="Proteomes" id="UP000030746"/>
    </source>
</evidence>
<feature type="region of interest" description="Disordered" evidence="1">
    <location>
        <begin position="813"/>
        <end position="835"/>
    </location>
</feature>
<dbReference type="GO" id="GO:0032211">
    <property type="term" value="P:negative regulation of telomere maintenance via telomerase"/>
    <property type="evidence" value="ECO:0007669"/>
    <property type="project" value="TreeGrafter"/>
</dbReference>
<feature type="compositionally biased region" description="Polar residues" evidence="1">
    <location>
        <begin position="787"/>
        <end position="796"/>
    </location>
</feature>
<dbReference type="GO" id="GO:0016233">
    <property type="term" value="P:telomere capping"/>
    <property type="evidence" value="ECO:0007669"/>
    <property type="project" value="InterPro"/>
</dbReference>
<accession>V4ATG5</accession>
<feature type="compositionally biased region" description="Basic and acidic residues" evidence="1">
    <location>
        <begin position="767"/>
        <end position="786"/>
    </location>
</feature>
<feature type="compositionally biased region" description="Basic and acidic residues" evidence="1">
    <location>
        <begin position="813"/>
        <end position="830"/>
    </location>
</feature>
<dbReference type="Proteomes" id="UP000030746">
    <property type="component" value="Unassembled WGS sequence"/>
</dbReference>
<sequence>MSNLKCFPKSKTSCPLKPWLVDFIFNYVSSHNVTANAVKIIENINEDENGNIMKLVTDGNVHIKANLTHQSIQTCIQENDDDMPPWDKALILMRKYSLSFQPKTELENCEFILIVDEFKLWDLQTGFDFKKTLHPWQSVIPVNDEPSSIGDSMGSQLLSLLAEMGQETQPEDSQPDQLPSVVDDDPVMIKLTQALSEATSSMCSTDIPPVITGPTLITDNPSLSDSLKQPFLQYIDNKDHLYILHETPESQSQQYEEYEFSSPSEVSLEFSCESSDDNSTENKMAPKPSRNDSTSQNIRQEIKSPVCIEDDSDIPTNSCILTGDKPEICENVENNVEACGNDTDTEREENPNASENNNKQAFCGSENSSNLCESDRTLAKSNSGCNSGQLNSKDFLQSYVKYLKACSTSFNPSNTKQCNIGKSKTVNSKADVLINGSIDNDHEKSTLIETNQDNVDKSLPESSESQIYTSLVENDYDSIQWWSSAEDNSCLSSEEQDKPQECEKISEDGIITESDKNQTHKTSKSDKTSKQNKRVKRNETTGENCKSDLEKISDCTSKLEDKSTPERDKIKESEFNSSDTLTDVEDNVSGTQPFSMNSSVEILESIGDTTCVGLKYKRNVSEKRENDNDNDNELSGMQPLVSQPERNSDSISTREPSDEILNSNSNNSCEIIYKSSSSCYEISEFESKNSSDSIKNIVKPVICDAQKSGNSSIIYQSTQKTASKKEMPLFPLSPIKNPKQPSTSKDKAKDSVESLVFDTEYEEELRLRELAKADPKTNLKSKDKSTSKFGNSSYNLPASGKALNELGMKEKVIQNEHADKSDKSNQEKLSKTTVFNSDKASNSDLLLIKAAQSAEKGFPLKITENSNSTKCQTLQTSVTVNPSPSEKISSKPFQTQKVISDKDPEIVHPLEENHVEKSVPESNSKLSESVIIIVSSESISSNSEESRYSQNVVSFCTSPSKKCPSQVAKRKTKANVLAMDTEPNIIDESQDIPTSEVNNSILNRTTLCARNDSRLPEHAMRNVPQYFEELFEEEPPSELQRKLLNFKILSDKFDSIHKYIHK</sequence>
<dbReference type="CTD" id="20237922"/>
<feature type="region of interest" description="Disordered" evidence="1">
    <location>
        <begin position="618"/>
        <end position="666"/>
    </location>
</feature>
<dbReference type="HOGENOM" id="CLU_289072_0_0_1"/>
<evidence type="ECO:0000256" key="1">
    <source>
        <dbReference type="SAM" id="MobiDB-lite"/>
    </source>
</evidence>
<dbReference type="GO" id="GO:0070198">
    <property type="term" value="P:protein localization to chromosome, telomeric region"/>
    <property type="evidence" value="ECO:0007669"/>
    <property type="project" value="TreeGrafter"/>
</dbReference>
<dbReference type="OMA" id="SSEHCEK"/>
<reference evidence="2 3" key="1">
    <citation type="journal article" date="2013" name="Nature">
        <title>Insights into bilaterian evolution from three spiralian genomes.</title>
        <authorList>
            <person name="Simakov O."/>
            <person name="Marletaz F."/>
            <person name="Cho S.J."/>
            <person name="Edsinger-Gonzales E."/>
            <person name="Havlak P."/>
            <person name="Hellsten U."/>
            <person name="Kuo D.H."/>
            <person name="Larsson T."/>
            <person name="Lv J."/>
            <person name="Arendt D."/>
            <person name="Savage R."/>
            <person name="Osoegawa K."/>
            <person name="de Jong P."/>
            <person name="Grimwood J."/>
            <person name="Chapman J.A."/>
            <person name="Shapiro H."/>
            <person name="Aerts A."/>
            <person name="Otillar R.P."/>
            <person name="Terry A.Y."/>
            <person name="Boore J.L."/>
            <person name="Grigoriev I.V."/>
            <person name="Lindberg D.R."/>
            <person name="Seaver E.C."/>
            <person name="Weisblat D.A."/>
            <person name="Putnam N.H."/>
            <person name="Rokhsar D.S."/>
        </authorList>
    </citation>
    <scope>NUCLEOTIDE SEQUENCE [LARGE SCALE GENOMIC DNA]</scope>
</reference>
<feature type="compositionally biased region" description="Low complexity" evidence="1">
    <location>
        <begin position="249"/>
        <end position="267"/>
    </location>
</feature>
<dbReference type="AlphaFoldDB" id="V4ATG5"/>
<feature type="region of interest" description="Disordered" evidence="1">
    <location>
        <begin position="340"/>
        <end position="361"/>
    </location>
</feature>
<name>V4ATG5_LOTGI</name>
<feature type="compositionally biased region" description="Basic and acidic residues" evidence="1">
    <location>
        <begin position="537"/>
        <end position="574"/>
    </location>
</feature>
<dbReference type="KEGG" id="lgi:LOTGIDRAFT_158982"/>
<dbReference type="GO" id="GO:0070187">
    <property type="term" value="C:shelterin complex"/>
    <property type="evidence" value="ECO:0007669"/>
    <property type="project" value="InterPro"/>
</dbReference>
<dbReference type="Gene3D" id="2.40.50.960">
    <property type="match status" value="1"/>
</dbReference>
<dbReference type="GO" id="GO:0042162">
    <property type="term" value="F:telomeric DNA binding"/>
    <property type="evidence" value="ECO:0007669"/>
    <property type="project" value="TreeGrafter"/>
</dbReference>
<feature type="region of interest" description="Disordered" evidence="1">
    <location>
        <begin position="490"/>
        <end position="596"/>
    </location>
</feature>
<keyword evidence="3" id="KW-1185">Reference proteome</keyword>
<feature type="region of interest" description="Disordered" evidence="1">
    <location>
        <begin position="249"/>
        <end position="298"/>
    </location>
</feature>
<dbReference type="OrthoDB" id="6122865at2759"/>
<dbReference type="RefSeq" id="XP_009050903.1">
    <property type="nucleotide sequence ID" value="XM_009052655.1"/>
</dbReference>
<evidence type="ECO:0000313" key="2">
    <source>
        <dbReference type="EMBL" id="ESO98195.1"/>
    </source>
</evidence>
<feature type="region of interest" description="Disordered" evidence="1">
    <location>
        <begin position="716"/>
        <end position="752"/>
    </location>
</feature>
<feature type="compositionally biased region" description="Basic and acidic residues" evidence="1">
    <location>
        <begin position="495"/>
        <end position="529"/>
    </location>
</feature>
<dbReference type="InterPro" id="IPR028631">
    <property type="entry name" value="ACD"/>
</dbReference>
<dbReference type="PANTHER" id="PTHR14487">
    <property type="entry name" value="ADRENOCORTICAL DYSPLASIA PROTEIN ACD"/>
    <property type="match status" value="1"/>
</dbReference>
<organism evidence="2 3">
    <name type="scientific">Lottia gigantea</name>
    <name type="common">Giant owl limpet</name>
    <dbReference type="NCBI Taxonomy" id="225164"/>
    <lineage>
        <taxon>Eukaryota</taxon>
        <taxon>Metazoa</taxon>
        <taxon>Spiralia</taxon>
        <taxon>Lophotrochozoa</taxon>
        <taxon>Mollusca</taxon>
        <taxon>Gastropoda</taxon>
        <taxon>Patellogastropoda</taxon>
        <taxon>Lottioidea</taxon>
        <taxon>Lottiidae</taxon>
        <taxon>Lottia</taxon>
    </lineage>
</organism>
<dbReference type="EMBL" id="KB201262">
    <property type="protein sequence ID" value="ESO98195.1"/>
    <property type="molecule type" value="Genomic_DNA"/>
</dbReference>
<protein>
    <recommendedName>
        <fullName evidence="4">Shelterin complex subunit TPP1/Est3 domain-containing protein</fullName>
    </recommendedName>
</protein>
<evidence type="ECO:0008006" key="4">
    <source>
        <dbReference type="Google" id="ProtNLM"/>
    </source>
</evidence>